<dbReference type="OrthoDB" id="411823at2759"/>
<keyword evidence="2" id="KW-1185">Reference proteome</keyword>
<dbReference type="Proteomes" id="UP000838756">
    <property type="component" value="Unassembled WGS sequence"/>
</dbReference>
<evidence type="ECO:0000313" key="2">
    <source>
        <dbReference type="Proteomes" id="UP000838756"/>
    </source>
</evidence>
<gene>
    <name evidence="1" type="primary">jg2172</name>
    <name evidence="1" type="ORF">PAEG_LOCUS4657</name>
</gene>
<protein>
    <submittedName>
        <fullName evidence="1">Jg2172 protein</fullName>
    </submittedName>
</protein>
<organism evidence="1 2">
    <name type="scientific">Pararge aegeria aegeria</name>
    <dbReference type="NCBI Taxonomy" id="348720"/>
    <lineage>
        <taxon>Eukaryota</taxon>
        <taxon>Metazoa</taxon>
        <taxon>Ecdysozoa</taxon>
        <taxon>Arthropoda</taxon>
        <taxon>Hexapoda</taxon>
        <taxon>Insecta</taxon>
        <taxon>Pterygota</taxon>
        <taxon>Neoptera</taxon>
        <taxon>Endopterygota</taxon>
        <taxon>Lepidoptera</taxon>
        <taxon>Glossata</taxon>
        <taxon>Ditrysia</taxon>
        <taxon>Papilionoidea</taxon>
        <taxon>Nymphalidae</taxon>
        <taxon>Satyrinae</taxon>
        <taxon>Satyrini</taxon>
        <taxon>Parargina</taxon>
        <taxon>Pararge</taxon>
    </lineage>
</organism>
<dbReference type="EMBL" id="CAKXAJ010016390">
    <property type="protein sequence ID" value="CAH2216691.1"/>
    <property type="molecule type" value="Genomic_DNA"/>
</dbReference>
<accession>A0A8S4QND2</accession>
<proteinExistence type="predicted"/>
<name>A0A8S4QND2_9NEOP</name>
<comment type="caution">
    <text evidence="1">The sequence shown here is derived from an EMBL/GenBank/DDBJ whole genome shotgun (WGS) entry which is preliminary data.</text>
</comment>
<evidence type="ECO:0000313" key="1">
    <source>
        <dbReference type="EMBL" id="CAH2216691.1"/>
    </source>
</evidence>
<sequence>MEEWNQRYRSGETAATTKMFYPDAIEAYREIRKLEHTALQTQILTGHGGFSKYLHRFKCKEDPSCACEPGTEETVEHVLFECPITKRKRMETEHEINHDITKENANRLVKDGKINEAFLNYCKYATKQVINRNKDK</sequence>
<dbReference type="AlphaFoldDB" id="A0A8S4QND2"/>
<reference evidence="1" key="1">
    <citation type="submission" date="2022-03" db="EMBL/GenBank/DDBJ databases">
        <authorList>
            <person name="Lindestad O."/>
        </authorList>
    </citation>
    <scope>NUCLEOTIDE SEQUENCE</scope>
</reference>